<dbReference type="Proteomes" id="UP000004756">
    <property type="component" value="Unassembled WGS sequence"/>
</dbReference>
<proteinExistence type="predicted"/>
<gene>
    <name evidence="1" type="ORF">CLOSTASPAR_04680</name>
</gene>
<reference evidence="1 2" key="1">
    <citation type="submission" date="2009-02" db="EMBL/GenBank/DDBJ databases">
        <title>Draft genome sequence of Clostridium asparagiforme (DSM 15981).</title>
        <authorList>
            <person name="Sudarsanam P."/>
            <person name="Ley R."/>
            <person name="Guruge J."/>
            <person name="Turnbaugh P.J."/>
            <person name="Mahowald M."/>
            <person name="Liep D."/>
            <person name="Gordon J."/>
        </authorList>
    </citation>
    <scope>NUCLEOTIDE SEQUENCE [LARGE SCALE GENOMIC DNA]</scope>
    <source>
        <strain evidence="1 2">DSM 15981</strain>
    </source>
</reference>
<dbReference type="EMBL" id="ACCJ01000386">
    <property type="protein sequence ID" value="EEG53262.1"/>
    <property type="molecule type" value="Genomic_DNA"/>
</dbReference>
<dbReference type="HOGENOM" id="CLU_2328717_0_0_9"/>
<keyword evidence="2" id="KW-1185">Reference proteome</keyword>
<protein>
    <submittedName>
        <fullName evidence="1">Uncharacterized protein</fullName>
    </submittedName>
</protein>
<evidence type="ECO:0000313" key="1">
    <source>
        <dbReference type="EMBL" id="EEG53262.1"/>
    </source>
</evidence>
<sequence length="98" mass="11819">MWYNKETYPLSSAWRQTTKYNKETYPLSSAWRQTTKYNKETYPLSSACGRRQSIIRKRTPYRHRYCQPVAVGCRQGKSEIRNVYLIIIHEPQNEKEKK</sequence>
<evidence type="ECO:0000313" key="2">
    <source>
        <dbReference type="Proteomes" id="UP000004756"/>
    </source>
</evidence>
<comment type="caution">
    <text evidence="1">The sequence shown here is derived from an EMBL/GenBank/DDBJ whole genome shotgun (WGS) entry which is preliminary data.</text>
</comment>
<organism evidence="1 2">
    <name type="scientific">[Clostridium] asparagiforme DSM 15981</name>
    <dbReference type="NCBI Taxonomy" id="518636"/>
    <lineage>
        <taxon>Bacteria</taxon>
        <taxon>Bacillati</taxon>
        <taxon>Bacillota</taxon>
        <taxon>Clostridia</taxon>
        <taxon>Lachnospirales</taxon>
        <taxon>Lachnospiraceae</taxon>
        <taxon>Enterocloster</taxon>
    </lineage>
</organism>
<dbReference type="AlphaFoldDB" id="C0D5Y4"/>
<accession>C0D5Y4</accession>
<name>C0D5Y4_9FIRM</name>